<evidence type="ECO:0000313" key="1">
    <source>
        <dbReference type="EMBL" id="BAE42649.1"/>
    </source>
</evidence>
<dbReference type="EMBL" id="AK171751">
    <property type="protein sequence ID" value="BAE42649.1"/>
    <property type="molecule type" value="mRNA"/>
</dbReference>
<proteinExistence type="evidence at transcript level"/>
<dbReference type="AlphaFoldDB" id="Q3TAL9"/>
<name>Q3TAL9_MOUSE</name>
<gene>
    <name evidence="2" type="primary">Lcp1</name>
</gene>
<sequence>MESLRSQVLRESTWGKRQGCGSPVMSSLHHLKAMNRAVRAVSSGLLMSLKFPLWDDESIHDNFLGVPPASLPFMWRFSSRYHQCCFCPLTTESDSWDISDLC</sequence>
<evidence type="ECO:0000313" key="2">
    <source>
        <dbReference type="MGI" id="MGI:104808"/>
    </source>
</evidence>
<reference evidence="1" key="3">
    <citation type="journal article" date="2000" name="Genome Res.">
        <title>RIKEN integrated sequence analysis (RISA) system--384-format sequencing pipeline with 384 multicapillary sequencer.</title>
        <authorList>
            <person name="Shibata K."/>
            <person name="Itoh M."/>
            <person name="Aizawa K."/>
            <person name="Nagaoka S."/>
            <person name="Sasaki N."/>
            <person name="Carninci P."/>
            <person name="Konno H."/>
            <person name="Akiyama J."/>
            <person name="Nishi K."/>
            <person name="Kitsunai T."/>
            <person name="Tashiro H."/>
            <person name="Itoh M."/>
            <person name="Sumi N."/>
            <person name="Ishii Y."/>
            <person name="Nakamura S."/>
            <person name="Hazama M."/>
            <person name="Nishine T."/>
            <person name="Harada A."/>
            <person name="Yamamoto R."/>
            <person name="Matsumoto H."/>
            <person name="Sakaguchi S."/>
            <person name="Ikegami T."/>
            <person name="Kashiwagi K."/>
            <person name="Fujiwake S."/>
            <person name="Inoue K."/>
            <person name="Togawa Y."/>
            <person name="Izawa M."/>
            <person name="Ohara E."/>
            <person name="Watahiki M."/>
            <person name="Yoneda Y."/>
            <person name="Ishikawa T."/>
            <person name="Ozawa K."/>
            <person name="Tanaka T."/>
            <person name="Matsuura S."/>
            <person name="Kawai J."/>
            <person name="Okazaki Y."/>
            <person name="Muramatsu M."/>
            <person name="Inoue Y."/>
            <person name="Kira A."/>
            <person name="Hayashizaki Y."/>
        </authorList>
    </citation>
    <scope>NUCLEOTIDE SEQUENCE</scope>
    <source>
        <strain evidence="1">NOD</strain>
        <tissue evidence="1">Activated spleen</tissue>
    </source>
</reference>
<reference evidence="1" key="2">
    <citation type="journal article" date="2000" name="Genome Res.">
        <title>Normalization and subtraction of cap-trapper-selected cDNAs to prepare full-length cDNA libraries for rapid discovery of new genes.</title>
        <authorList>
            <person name="Carninci P."/>
            <person name="Shibata Y."/>
            <person name="Hayatsu N."/>
            <person name="Sugahara Y."/>
            <person name="Shibata K."/>
            <person name="Itoh M."/>
            <person name="Konno H."/>
            <person name="Okazaki Y."/>
            <person name="Muramatsu M."/>
            <person name="Hayashizaki Y."/>
        </authorList>
    </citation>
    <scope>NUCLEOTIDE SEQUENCE</scope>
    <source>
        <strain evidence="1">NOD</strain>
        <tissue evidence="1">Activated spleen</tissue>
    </source>
</reference>
<protein>
    <submittedName>
        <fullName evidence="1">Uncharacterized protein</fullName>
    </submittedName>
</protein>
<reference evidence="1" key="5">
    <citation type="journal article" date="2002" name="Nature">
        <title>Analysis of the mouse transcriptome based on functional annotation of 60,770 full-length cDNAs.</title>
        <authorList>
            <consortium name="The FANTOM Consortium and the RIKEN Genome Exploration Research Group Phase I and II Team"/>
        </authorList>
    </citation>
    <scope>NUCLEOTIDE SEQUENCE</scope>
    <source>
        <strain evidence="1">NOD</strain>
        <tissue evidence="1">Activated spleen</tissue>
    </source>
</reference>
<reference evidence="1" key="1">
    <citation type="journal article" date="1999" name="Methods Enzymol.">
        <title>High-efficiency full-length cDNA cloning.</title>
        <authorList>
            <person name="Carninci P."/>
            <person name="Hayashizaki Y."/>
        </authorList>
    </citation>
    <scope>NUCLEOTIDE SEQUENCE</scope>
    <source>
        <strain evidence="1">NOD</strain>
        <tissue evidence="1">Activated spleen</tissue>
    </source>
</reference>
<organism evidence="1">
    <name type="scientific">Mus musculus</name>
    <name type="common">Mouse</name>
    <dbReference type="NCBI Taxonomy" id="10090"/>
    <lineage>
        <taxon>Eukaryota</taxon>
        <taxon>Metazoa</taxon>
        <taxon>Chordata</taxon>
        <taxon>Craniata</taxon>
        <taxon>Vertebrata</taxon>
        <taxon>Euteleostomi</taxon>
        <taxon>Mammalia</taxon>
        <taxon>Eutheria</taxon>
        <taxon>Euarchontoglires</taxon>
        <taxon>Glires</taxon>
        <taxon>Rodentia</taxon>
        <taxon>Myomorpha</taxon>
        <taxon>Muroidea</taxon>
        <taxon>Muridae</taxon>
        <taxon>Murinae</taxon>
        <taxon>Mus</taxon>
        <taxon>Mus</taxon>
    </lineage>
</organism>
<dbReference type="AGR" id="MGI:104808"/>
<reference evidence="1" key="6">
    <citation type="submission" date="2004-04" db="EMBL/GenBank/DDBJ databases">
        <authorList>
            <person name="Arakawa T."/>
            <person name="Carninci P."/>
            <person name="Fukuda S."/>
            <person name="Hashizume W."/>
            <person name="Hayashida K."/>
            <person name="Hori F."/>
            <person name="Iida J."/>
            <person name="Imamura K."/>
            <person name="Imotani K."/>
            <person name="Itoh M."/>
            <person name="Kanagawa S."/>
            <person name="Kawai J."/>
            <person name="Kojima M."/>
            <person name="Konno H."/>
            <person name="Murata M."/>
            <person name="Nakamura M."/>
            <person name="Ninomiya N."/>
            <person name="Nishiyori H."/>
            <person name="Nomura K."/>
            <person name="Ohno M."/>
            <person name="Sakazume N."/>
            <person name="Sano H."/>
            <person name="Sasaki D."/>
            <person name="Shibata K."/>
            <person name="Shiraki T."/>
            <person name="Tagami M."/>
            <person name="Tagami Y."/>
            <person name="Waki K."/>
            <person name="Watahiki A."/>
            <person name="Muramatsu M."/>
            <person name="Hayashizaki Y."/>
        </authorList>
    </citation>
    <scope>NUCLEOTIDE SEQUENCE</scope>
    <source>
        <strain evidence="1">NOD</strain>
        <tissue evidence="1">Activated spleen</tissue>
    </source>
</reference>
<accession>Q3TAL9</accession>
<reference evidence="1" key="4">
    <citation type="journal article" date="2001" name="Nature">
        <title>Functional annotation of a full-length mouse cDNA collection.</title>
        <authorList>
            <consortium name="The RIKEN Genome Exploration Research Group Phase II Team and the FANTOM Consortium"/>
        </authorList>
    </citation>
    <scope>NUCLEOTIDE SEQUENCE</scope>
    <source>
        <strain evidence="1">NOD</strain>
        <tissue evidence="1">Activated spleen</tissue>
    </source>
</reference>
<reference evidence="1" key="7">
    <citation type="journal article" date="2005" name="Science">
        <title>The Transcriptional Landscape of the Mammalian Genome.</title>
        <authorList>
            <consortium name="The FANTOM Consortium"/>
            <consortium name="Riken Genome Exploration Research Group and Genome Science Group (Genome Network Project Core Group)"/>
        </authorList>
    </citation>
    <scope>NUCLEOTIDE SEQUENCE</scope>
    <source>
        <strain evidence="1">NOD</strain>
        <tissue evidence="1">Activated spleen</tissue>
    </source>
</reference>
<dbReference type="MGI" id="MGI:104808">
    <property type="gene designation" value="Lcp1"/>
</dbReference>
<reference evidence="1" key="8">
    <citation type="journal article" date="2005" name="Science">
        <title>Antisense Transcription in the Mammalian Transcriptome.</title>
        <authorList>
            <consortium name="RIKEN Genome Exploration Research Group and Genome Science Group (Genome Network Project Core Group) and the FANTOM Consortium"/>
        </authorList>
    </citation>
    <scope>NUCLEOTIDE SEQUENCE</scope>
    <source>
        <strain evidence="1">NOD</strain>
        <tissue evidence="1">Activated spleen</tissue>
    </source>
</reference>